<gene>
    <name evidence="12" type="ORF">CBF30_00600</name>
</gene>
<keyword evidence="6" id="KW-0915">Sodium</keyword>
<keyword evidence="9" id="KW-0739">Sodium transport</keyword>
<evidence type="ECO:0000256" key="2">
    <source>
        <dbReference type="ARBA" id="ARBA00022448"/>
    </source>
</evidence>
<reference evidence="12 13" key="1">
    <citation type="submission" date="2017-05" db="EMBL/GenBank/DDBJ databases">
        <title>Vagococcus spp. assemblies.</title>
        <authorList>
            <person name="Gulvik C.A."/>
        </authorList>
    </citation>
    <scope>NUCLEOTIDE SEQUENCE [LARGE SCALE GENOMIC DNA]</scope>
    <source>
        <strain evidence="12 13">DSM 24756</strain>
    </source>
</reference>
<dbReference type="OrthoDB" id="9809206at2"/>
<dbReference type="Pfam" id="PF00999">
    <property type="entry name" value="Na_H_Exchanger"/>
    <property type="match status" value="1"/>
</dbReference>
<dbReference type="Gene3D" id="6.10.140.1330">
    <property type="match status" value="1"/>
</dbReference>
<evidence type="ECO:0000259" key="11">
    <source>
        <dbReference type="Pfam" id="PF00999"/>
    </source>
</evidence>
<keyword evidence="4 10" id="KW-0812">Transmembrane</keyword>
<keyword evidence="2" id="KW-0813">Transport</keyword>
<evidence type="ECO:0000313" key="13">
    <source>
        <dbReference type="Proteomes" id="UP000288669"/>
    </source>
</evidence>
<feature type="transmembrane region" description="Helical" evidence="10">
    <location>
        <begin position="32"/>
        <end position="50"/>
    </location>
</feature>
<feature type="domain" description="Cation/H+ exchanger transmembrane" evidence="11">
    <location>
        <begin position="14"/>
        <end position="415"/>
    </location>
</feature>
<evidence type="ECO:0000256" key="1">
    <source>
        <dbReference type="ARBA" id="ARBA00004651"/>
    </source>
</evidence>
<evidence type="ECO:0000256" key="8">
    <source>
        <dbReference type="ARBA" id="ARBA00023136"/>
    </source>
</evidence>
<comment type="caution">
    <text evidence="12">The sequence shown here is derived from an EMBL/GenBank/DDBJ whole genome shotgun (WGS) entry which is preliminary data.</text>
</comment>
<dbReference type="GO" id="GO:0015385">
    <property type="term" value="F:sodium:proton antiporter activity"/>
    <property type="evidence" value="ECO:0007669"/>
    <property type="project" value="InterPro"/>
</dbReference>
<keyword evidence="13" id="KW-1185">Reference proteome</keyword>
<dbReference type="GO" id="GO:0051453">
    <property type="term" value="P:regulation of intracellular pH"/>
    <property type="evidence" value="ECO:0007669"/>
    <property type="project" value="TreeGrafter"/>
</dbReference>
<feature type="transmembrane region" description="Helical" evidence="10">
    <location>
        <begin position="313"/>
        <end position="331"/>
    </location>
</feature>
<evidence type="ECO:0000313" key="12">
    <source>
        <dbReference type="EMBL" id="RSU07772.1"/>
    </source>
</evidence>
<dbReference type="EMBL" id="NGJZ01000001">
    <property type="protein sequence ID" value="RSU07772.1"/>
    <property type="molecule type" value="Genomic_DNA"/>
</dbReference>
<dbReference type="PANTHER" id="PTHR10110:SF86">
    <property type="entry name" value="SODIUM_HYDROGEN EXCHANGER 7"/>
    <property type="match status" value="1"/>
</dbReference>
<evidence type="ECO:0000256" key="10">
    <source>
        <dbReference type="SAM" id="Phobius"/>
    </source>
</evidence>
<dbReference type="GO" id="GO:0098719">
    <property type="term" value="P:sodium ion import across plasma membrane"/>
    <property type="evidence" value="ECO:0007669"/>
    <property type="project" value="TreeGrafter"/>
</dbReference>
<feature type="transmembrane region" description="Helical" evidence="10">
    <location>
        <begin position="390"/>
        <end position="413"/>
    </location>
</feature>
<keyword evidence="5 10" id="KW-1133">Transmembrane helix</keyword>
<protein>
    <recommendedName>
        <fullName evidence="11">Cation/H+ exchanger transmembrane domain-containing protein</fullName>
    </recommendedName>
</protein>
<evidence type="ECO:0000256" key="5">
    <source>
        <dbReference type="ARBA" id="ARBA00022989"/>
    </source>
</evidence>
<keyword evidence="3" id="KW-1003">Cell membrane</keyword>
<evidence type="ECO:0000256" key="3">
    <source>
        <dbReference type="ARBA" id="ARBA00022475"/>
    </source>
</evidence>
<dbReference type="InterPro" id="IPR006153">
    <property type="entry name" value="Cation/H_exchanger_TM"/>
</dbReference>
<feature type="transmembrane region" description="Helical" evidence="10">
    <location>
        <begin position="275"/>
        <end position="293"/>
    </location>
</feature>
<evidence type="ECO:0000256" key="7">
    <source>
        <dbReference type="ARBA" id="ARBA00023065"/>
    </source>
</evidence>
<accession>A0A430AI27</accession>
<organism evidence="12 13">
    <name type="scientific">Vagococcus entomophilus</name>
    <dbReference type="NCBI Taxonomy" id="1160095"/>
    <lineage>
        <taxon>Bacteria</taxon>
        <taxon>Bacillati</taxon>
        <taxon>Bacillota</taxon>
        <taxon>Bacilli</taxon>
        <taxon>Lactobacillales</taxon>
        <taxon>Enterococcaceae</taxon>
        <taxon>Vagococcus</taxon>
    </lineage>
</organism>
<dbReference type="GO" id="GO:0015386">
    <property type="term" value="F:potassium:proton antiporter activity"/>
    <property type="evidence" value="ECO:0007669"/>
    <property type="project" value="TreeGrafter"/>
</dbReference>
<dbReference type="GO" id="GO:0005886">
    <property type="term" value="C:plasma membrane"/>
    <property type="evidence" value="ECO:0007669"/>
    <property type="project" value="UniProtKB-SubCell"/>
</dbReference>
<feature type="transmembrane region" description="Helical" evidence="10">
    <location>
        <begin position="6"/>
        <end position="27"/>
    </location>
</feature>
<comment type="subcellular location">
    <subcellularLocation>
        <location evidence="1">Cell membrane</location>
        <topology evidence="1">Multi-pass membrane protein</topology>
    </subcellularLocation>
</comment>
<keyword evidence="7" id="KW-0406">Ion transport</keyword>
<sequence>MSVHVLEASILLIILIVLSNILSHYLVAIPTALIEISVGLVVALVFKVQIDLESDWFMLLFVAPLLFNDGKRFPKNELWELRAPIFANAILLVLLTTILGGFFIHLVISEIPFSLALALAAVLSPTDPVAVHGIAERVKLPKKILSLISGESLINDASGLIAFKYAMAAFFTSQFSLKNAALDFLYMSFVGAIIGFVLINVFHYIRIFLVQQGIKDVILHTTIRILAPFVIFIVADEIAHASGVIAVVTAGVLSINQAPIFRGEFSEARMVTHKMWDMIIYILNGAVFVILGIELPLAMSETLVNPTIKNGRLILYTLIIWFILLIIRVLWSYSYLWMTYLRAKHNTPKPRFITALLTGLTGVRGAITMATIMSVSYSMPDGLPFVQRPLIVFLACGVILISLLVATVSLPILTKQRKRLLLTGDDQYENTDMPDKIDLPMNATQDEKSITEIRARKLMIQSAIKVLQTSKDEAEKVVLSDLLHEFNIRLRHLYKENDHNTENEKYHQLEKEIQLIANEGEFTGINLAIENNQVSEKTAKYYLNFWEFKRQALTGGLRPNLKKAKFSIQRQLNHFLFKMRFVNSDSKIADSSLFILREASAVGAIDALKNYKKQLSSESKLYKVKLNIINQSLSDYRNQLERIRHISTHSRKEYELQLQKFYLKALDAERTTIQELFEEGKISLSLANRLRQSVNYSEISLLQNDE</sequence>
<dbReference type="InterPro" id="IPR018422">
    <property type="entry name" value="Cation/H_exchanger_CPA1"/>
</dbReference>
<keyword evidence="8 10" id="KW-0472">Membrane</keyword>
<dbReference type="Proteomes" id="UP000288669">
    <property type="component" value="Unassembled WGS sequence"/>
</dbReference>
<feature type="transmembrane region" description="Helical" evidence="10">
    <location>
        <begin position="184"/>
        <end position="205"/>
    </location>
</feature>
<proteinExistence type="predicted"/>
<evidence type="ECO:0000256" key="6">
    <source>
        <dbReference type="ARBA" id="ARBA00023053"/>
    </source>
</evidence>
<dbReference type="PANTHER" id="PTHR10110">
    <property type="entry name" value="SODIUM/HYDROGEN EXCHANGER"/>
    <property type="match status" value="1"/>
</dbReference>
<evidence type="ECO:0000256" key="4">
    <source>
        <dbReference type="ARBA" id="ARBA00022692"/>
    </source>
</evidence>
<feature type="transmembrane region" description="Helical" evidence="10">
    <location>
        <begin position="217"/>
        <end position="235"/>
    </location>
</feature>
<evidence type="ECO:0000256" key="9">
    <source>
        <dbReference type="ARBA" id="ARBA00023201"/>
    </source>
</evidence>
<feature type="transmembrane region" description="Helical" evidence="10">
    <location>
        <begin position="241"/>
        <end position="263"/>
    </location>
</feature>
<feature type="transmembrane region" description="Helical" evidence="10">
    <location>
        <begin position="352"/>
        <end position="378"/>
    </location>
</feature>
<dbReference type="AlphaFoldDB" id="A0A430AI27"/>
<name>A0A430AI27_9ENTE</name>
<feature type="transmembrane region" description="Helical" evidence="10">
    <location>
        <begin position="85"/>
        <end position="107"/>
    </location>
</feature>